<feature type="region of interest" description="Disordered" evidence="1">
    <location>
        <begin position="1"/>
        <end position="68"/>
    </location>
</feature>
<reference evidence="2" key="1">
    <citation type="submission" date="2022-03" db="EMBL/GenBank/DDBJ databases">
        <authorList>
            <person name="Alioto T."/>
            <person name="Alioto T."/>
            <person name="Gomez Garrido J."/>
        </authorList>
    </citation>
    <scope>NUCLEOTIDE SEQUENCE</scope>
</reference>
<dbReference type="Proteomes" id="UP001295444">
    <property type="component" value="Unassembled WGS sequence"/>
</dbReference>
<comment type="caution">
    <text evidence="2">The sequence shown here is derived from an EMBL/GenBank/DDBJ whole genome shotgun (WGS) entry which is preliminary data.</text>
</comment>
<protein>
    <submittedName>
        <fullName evidence="2">Uncharacterized protein</fullName>
    </submittedName>
</protein>
<evidence type="ECO:0000313" key="2">
    <source>
        <dbReference type="EMBL" id="CAH2331092.1"/>
    </source>
</evidence>
<feature type="non-terminal residue" evidence="2">
    <location>
        <position position="68"/>
    </location>
</feature>
<feature type="compositionally biased region" description="Low complexity" evidence="1">
    <location>
        <begin position="57"/>
        <end position="68"/>
    </location>
</feature>
<proteinExistence type="predicted"/>
<keyword evidence="3" id="KW-1185">Reference proteome</keyword>
<dbReference type="AlphaFoldDB" id="A0AAD1X0L6"/>
<sequence>DADPPDESNTNNKTRNQNLLHGPYPPTPPATLRASSLQLFPRHQGDCNPEPLKPQDTTICRTETPRTT</sequence>
<name>A0AAD1X0L6_PELCU</name>
<dbReference type="EMBL" id="CAKOES020002240">
    <property type="protein sequence ID" value="CAH2331092.1"/>
    <property type="molecule type" value="Genomic_DNA"/>
</dbReference>
<organism evidence="2 3">
    <name type="scientific">Pelobates cultripes</name>
    <name type="common">Western spadefoot toad</name>
    <dbReference type="NCBI Taxonomy" id="61616"/>
    <lineage>
        <taxon>Eukaryota</taxon>
        <taxon>Metazoa</taxon>
        <taxon>Chordata</taxon>
        <taxon>Craniata</taxon>
        <taxon>Vertebrata</taxon>
        <taxon>Euteleostomi</taxon>
        <taxon>Amphibia</taxon>
        <taxon>Batrachia</taxon>
        <taxon>Anura</taxon>
        <taxon>Pelobatoidea</taxon>
        <taxon>Pelobatidae</taxon>
        <taxon>Pelobates</taxon>
    </lineage>
</organism>
<gene>
    <name evidence="2" type="ORF">PECUL_23A026713</name>
</gene>
<evidence type="ECO:0000256" key="1">
    <source>
        <dbReference type="SAM" id="MobiDB-lite"/>
    </source>
</evidence>
<evidence type="ECO:0000313" key="3">
    <source>
        <dbReference type="Proteomes" id="UP001295444"/>
    </source>
</evidence>
<accession>A0AAD1X0L6</accession>
<feature type="compositionally biased region" description="Polar residues" evidence="1">
    <location>
        <begin position="7"/>
        <end position="19"/>
    </location>
</feature>
<feature type="non-terminal residue" evidence="2">
    <location>
        <position position="1"/>
    </location>
</feature>